<feature type="chain" id="PRO_5047380334" evidence="1">
    <location>
        <begin position="19"/>
        <end position="115"/>
    </location>
</feature>
<dbReference type="EMBL" id="JBHMEC010000002">
    <property type="protein sequence ID" value="MFB9148314.1"/>
    <property type="molecule type" value="Genomic_DNA"/>
</dbReference>
<evidence type="ECO:0000313" key="3">
    <source>
        <dbReference type="Proteomes" id="UP001589670"/>
    </source>
</evidence>
<dbReference type="Proteomes" id="UP001589670">
    <property type="component" value="Unassembled WGS sequence"/>
</dbReference>
<organism evidence="2 3">
    <name type="scientific">Roseovarius ramblicola</name>
    <dbReference type="NCBI Taxonomy" id="2022336"/>
    <lineage>
        <taxon>Bacteria</taxon>
        <taxon>Pseudomonadati</taxon>
        <taxon>Pseudomonadota</taxon>
        <taxon>Alphaproteobacteria</taxon>
        <taxon>Rhodobacterales</taxon>
        <taxon>Roseobacteraceae</taxon>
        <taxon>Roseovarius</taxon>
    </lineage>
</organism>
<accession>A0ABV5HW30</accession>
<dbReference type="RefSeq" id="WP_377066114.1">
    <property type="nucleotide sequence ID" value="NZ_JBHMEC010000002.1"/>
</dbReference>
<feature type="signal peptide" evidence="1">
    <location>
        <begin position="1"/>
        <end position="18"/>
    </location>
</feature>
<name>A0ABV5HW30_9RHOB</name>
<keyword evidence="1" id="KW-0732">Signal</keyword>
<comment type="caution">
    <text evidence="2">The sequence shown here is derived from an EMBL/GenBank/DDBJ whole genome shotgun (WGS) entry which is preliminary data.</text>
</comment>
<evidence type="ECO:0000313" key="2">
    <source>
        <dbReference type="EMBL" id="MFB9148314.1"/>
    </source>
</evidence>
<gene>
    <name evidence="2" type="ORF">ACFFU4_00950</name>
</gene>
<proteinExistence type="predicted"/>
<sequence length="115" mass="12901">MRLVLVLGLLAAPIAAQAEFAQVTERARFVSLVEGRDLTRFGIRLEVTPGGQIQGRAFGRDVTGAWRWAQGYFCRDLYWGSMELGANCQAVRQRGDTLRFISDQGTGRYADLYLR</sequence>
<reference evidence="2 3" key="1">
    <citation type="submission" date="2024-09" db="EMBL/GenBank/DDBJ databases">
        <authorList>
            <person name="Sun Q."/>
            <person name="Mori K."/>
        </authorList>
    </citation>
    <scope>NUCLEOTIDE SEQUENCE [LARGE SCALE GENOMIC DNA]</scope>
    <source>
        <strain evidence="2 3">CECT 9424</strain>
    </source>
</reference>
<keyword evidence="3" id="KW-1185">Reference proteome</keyword>
<protein>
    <submittedName>
        <fullName evidence="2">Dihydrodipicolinate reductase</fullName>
    </submittedName>
</protein>
<evidence type="ECO:0000256" key="1">
    <source>
        <dbReference type="SAM" id="SignalP"/>
    </source>
</evidence>